<dbReference type="InterPro" id="IPR004307">
    <property type="entry name" value="TspO_MBR"/>
</dbReference>
<dbReference type="Pfam" id="PF03073">
    <property type="entry name" value="TspO_MBR"/>
    <property type="match status" value="1"/>
</dbReference>
<comment type="similarity">
    <text evidence="2">Belongs to the TspO/BZRP family.</text>
</comment>
<dbReference type="EMBL" id="JABCRE010000002">
    <property type="protein sequence ID" value="NMW31806.1"/>
    <property type="molecule type" value="Genomic_DNA"/>
</dbReference>
<protein>
    <submittedName>
        <fullName evidence="7">Tryptophan-rich sensory protein</fullName>
    </submittedName>
</protein>
<gene>
    <name evidence="7" type="ORF">HKD42_07015</name>
</gene>
<accession>A0A848QQK5</accession>
<dbReference type="PIRSF" id="PIRSF005859">
    <property type="entry name" value="PBR"/>
    <property type="match status" value="1"/>
</dbReference>
<keyword evidence="8" id="KW-1185">Reference proteome</keyword>
<dbReference type="PANTHER" id="PTHR10057">
    <property type="entry name" value="PERIPHERAL-TYPE BENZODIAZEPINE RECEPTOR"/>
    <property type="match status" value="1"/>
</dbReference>
<feature type="transmembrane region" description="Helical" evidence="6">
    <location>
        <begin position="90"/>
        <end position="111"/>
    </location>
</feature>
<dbReference type="InterPro" id="IPR038330">
    <property type="entry name" value="TspO/MBR-related_sf"/>
</dbReference>
<evidence type="ECO:0000256" key="3">
    <source>
        <dbReference type="ARBA" id="ARBA00022692"/>
    </source>
</evidence>
<dbReference type="AlphaFoldDB" id="A0A848QQK5"/>
<name>A0A848QQK5_9SPHN</name>
<feature type="transmembrane region" description="Helical" evidence="6">
    <location>
        <begin position="60"/>
        <end position="83"/>
    </location>
</feature>
<dbReference type="Proteomes" id="UP000561181">
    <property type="component" value="Unassembled WGS sequence"/>
</dbReference>
<proteinExistence type="inferred from homology"/>
<comment type="subcellular location">
    <subcellularLocation>
        <location evidence="1">Membrane</location>
        <topology evidence="1">Multi-pass membrane protein</topology>
    </subcellularLocation>
</comment>
<evidence type="ECO:0000256" key="4">
    <source>
        <dbReference type="ARBA" id="ARBA00022989"/>
    </source>
</evidence>
<dbReference type="CDD" id="cd15904">
    <property type="entry name" value="TSPO_MBR"/>
    <property type="match status" value="1"/>
</dbReference>
<evidence type="ECO:0000313" key="7">
    <source>
        <dbReference type="EMBL" id="NMW31806.1"/>
    </source>
</evidence>
<dbReference type="RefSeq" id="WP_170011648.1">
    <property type="nucleotide sequence ID" value="NZ_JABCRE010000002.1"/>
</dbReference>
<organism evidence="7 8">
    <name type="scientific">Pontixanthobacter rizhaonensis</name>
    <dbReference type="NCBI Taxonomy" id="2730337"/>
    <lineage>
        <taxon>Bacteria</taxon>
        <taxon>Pseudomonadati</taxon>
        <taxon>Pseudomonadota</taxon>
        <taxon>Alphaproteobacteria</taxon>
        <taxon>Sphingomonadales</taxon>
        <taxon>Erythrobacteraceae</taxon>
        <taxon>Pontixanthobacter</taxon>
    </lineage>
</organism>
<evidence type="ECO:0000256" key="5">
    <source>
        <dbReference type="ARBA" id="ARBA00023136"/>
    </source>
</evidence>
<comment type="caution">
    <text evidence="7">The sequence shown here is derived from an EMBL/GenBank/DDBJ whole genome shotgun (WGS) entry which is preliminary data.</text>
</comment>
<keyword evidence="3 6" id="KW-0812">Transmembrane</keyword>
<feature type="transmembrane region" description="Helical" evidence="6">
    <location>
        <begin position="144"/>
        <end position="162"/>
    </location>
</feature>
<sequence>MSNSGLASKGQLRASFFRWALLTVPSCVLLGFLAGQFGGGPDSIWFQSLIKPDIYPEPKWFGIVWTILYVMIGFAAALICAAWGARGRTAALVVFVLHFALNLSWTPIFFGAYQLTFGLYTLVAIVVTLLVVMALFYRVRKLAAVLLIPYLAWVCFATLLNYEFLKLNPDADGQDPTQAMQRFEI</sequence>
<evidence type="ECO:0000256" key="6">
    <source>
        <dbReference type="SAM" id="Phobius"/>
    </source>
</evidence>
<feature type="transmembrane region" description="Helical" evidence="6">
    <location>
        <begin position="117"/>
        <end position="137"/>
    </location>
</feature>
<evidence type="ECO:0000256" key="2">
    <source>
        <dbReference type="ARBA" id="ARBA00007524"/>
    </source>
</evidence>
<keyword evidence="4 6" id="KW-1133">Transmembrane helix</keyword>
<dbReference type="GO" id="GO:0016020">
    <property type="term" value="C:membrane"/>
    <property type="evidence" value="ECO:0007669"/>
    <property type="project" value="UniProtKB-SubCell"/>
</dbReference>
<keyword evidence="5 6" id="KW-0472">Membrane</keyword>
<dbReference type="PANTHER" id="PTHR10057:SF0">
    <property type="entry name" value="TRANSLOCATOR PROTEIN"/>
    <property type="match status" value="1"/>
</dbReference>
<dbReference type="FunFam" id="1.20.1260.100:FF:000001">
    <property type="entry name" value="translocator protein 2"/>
    <property type="match status" value="1"/>
</dbReference>
<reference evidence="7 8" key="1">
    <citation type="submission" date="2020-04" db="EMBL/GenBank/DDBJ databases">
        <authorList>
            <person name="Liu A."/>
        </authorList>
    </citation>
    <scope>NUCLEOTIDE SEQUENCE [LARGE SCALE GENOMIC DNA]</scope>
    <source>
        <strain evidence="7 8">RZ02</strain>
    </source>
</reference>
<feature type="transmembrane region" description="Helical" evidence="6">
    <location>
        <begin position="20"/>
        <end position="40"/>
    </location>
</feature>
<evidence type="ECO:0000256" key="1">
    <source>
        <dbReference type="ARBA" id="ARBA00004141"/>
    </source>
</evidence>
<dbReference type="Gene3D" id="1.20.1260.100">
    <property type="entry name" value="TspO/MBR protein"/>
    <property type="match status" value="1"/>
</dbReference>
<dbReference type="GO" id="GO:0033013">
    <property type="term" value="P:tetrapyrrole metabolic process"/>
    <property type="evidence" value="ECO:0007669"/>
    <property type="project" value="UniProtKB-ARBA"/>
</dbReference>
<evidence type="ECO:0000313" key="8">
    <source>
        <dbReference type="Proteomes" id="UP000561181"/>
    </source>
</evidence>